<dbReference type="FunFam" id="3.30.160.60:FF:000007">
    <property type="entry name" value="Basic krueppel-like factor 3"/>
    <property type="match status" value="1"/>
</dbReference>
<evidence type="ECO:0000313" key="8">
    <source>
        <dbReference type="Proteomes" id="UP000054560"/>
    </source>
</evidence>
<sequence length="178" mass="19694">MIAFKQAAITAMRSRGFVSATACVHNCSPALTFRVNTSRLSLPGNNRDIPAHPISLRTFGTKPNTDGKAHACEWPSCGYACAFPSTLRIHMRVHTDERPYPCEYPGCGKRFKISGDLTIHTRVHTGERPYACEYPGCGKRFTTSRNLTTHTRVHTGERPYPCEYPGCGKKFATSGGRK</sequence>
<dbReference type="InterPro" id="IPR013087">
    <property type="entry name" value="Znf_C2H2_type"/>
</dbReference>
<evidence type="ECO:0000256" key="4">
    <source>
        <dbReference type="ARBA" id="ARBA00022833"/>
    </source>
</evidence>
<dbReference type="EMBL" id="KQ243905">
    <property type="protein sequence ID" value="KNC75020.1"/>
    <property type="molecule type" value="Genomic_DNA"/>
</dbReference>
<dbReference type="Gene3D" id="3.30.160.60">
    <property type="entry name" value="Classic Zinc Finger"/>
    <property type="match status" value="4"/>
</dbReference>
<name>A0A0L0FE40_9EUKA</name>
<evidence type="ECO:0000256" key="2">
    <source>
        <dbReference type="ARBA" id="ARBA00022737"/>
    </source>
</evidence>
<dbReference type="STRING" id="667725.A0A0L0FE40"/>
<keyword evidence="4" id="KW-0862">Zinc</keyword>
<dbReference type="SUPFAM" id="SSF57667">
    <property type="entry name" value="beta-beta-alpha zinc fingers"/>
    <property type="match status" value="2"/>
</dbReference>
<dbReference type="Proteomes" id="UP000054560">
    <property type="component" value="Unassembled WGS sequence"/>
</dbReference>
<feature type="domain" description="C2H2-type" evidence="6">
    <location>
        <begin position="100"/>
        <end position="129"/>
    </location>
</feature>
<dbReference type="PROSITE" id="PS50157">
    <property type="entry name" value="ZINC_FINGER_C2H2_2"/>
    <property type="match status" value="3"/>
</dbReference>
<dbReference type="InterPro" id="IPR050329">
    <property type="entry name" value="GLI_C2H2-zinc-finger"/>
</dbReference>
<dbReference type="AlphaFoldDB" id="A0A0L0FE40"/>
<dbReference type="GO" id="GO:0000978">
    <property type="term" value="F:RNA polymerase II cis-regulatory region sequence-specific DNA binding"/>
    <property type="evidence" value="ECO:0007669"/>
    <property type="project" value="TreeGrafter"/>
</dbReference>
<reference evidence="7 8" key="1">
    <citation type="submission" date="2011-02" db="EMBL/GenBank/DDBJ databases">
        <title>The Genome Sequence of Sphaeroforma arctica JP610.</title>
        <authorList>
            <consortium name="The Broad Institute Genome Sequencing Platform"/>
            <person name="Russ C."/>
            <person name="Cuomo C."/>
            <person name="Young S.K."/>
            <person name="Zeng Q."/>
            <person name="Gargeya S."/>
            <person name="Alvarado L."/>
            <person name="Berlin A."/>
            <person name="Chapman S.B."/>
            <person name="Chen Z."/>
            <person name="Freedman E."/>
            <person name="Gellesch M."/>
            <person name="Goldberg J."/>
            <person name="Griggs A."/>
            <person name="Gujja S."/>
            <person name="Heilman E."/>
            <person name="Heiman D."/>
            <person name="Howarth C."/>
            <person name="Mehta T."/>
            <person name="Neiman D."/>
            <person name="Pearson M."/>
            <person name="Roberts A."/>
            <person name="Saif S."/>
            <person name="Shea T."/>
            <person name="Shenoy N."/>
            <person name="Sisk P."/>
            <person name="Stolte C."/>
            <person name="Sykes S."/>
            <person name="White J."/>
            <person name="Yandava C."/>
            <person name="Burger G."/>
            <person name="Gray M.W."/>
            <person name="Holland P.W.H."/>
            <person name="King N."/>
            <person name="Lang F.B.F."/>
            <person name="Roger A.J."/>
            <person name="Ruiz-Trillo I."/>
            <person name="Haas B."/>
            <person name="Nusbaum C."/>
            <person name="Birren B."/>
        </authorList>
    </citation>
    <scope>NUCLEOTIDE SEQUENCE [LARGE SCALE GENOMIC DNA]</scope>
    <source>
        <strain evidence="7 8">JP610</strain>
    </source>
</reference>
<dbReference type="GO" id="GO:0008270">
    <property type="term" value="F:zinc ion binding"/>
    <property type="evidence" value="ECO:0007669"/>
    <property type="project" value="UniProtKB-KW"/>
</dbReference>
<dbReference type="GO" id="GO:0045944">
    <property type="term" value="P:positive regulation of transcription by RNA polymerase II"/>
    <property type="evidence" value="ECO:0007669"/>
    <property type="project" value="UniProtKB-ARBA"/>
</dbReference>
<dbReference type="GeneID" id="25912949"/>
<feature type="non-terminal residue" evidence="7">
    <location>
        <position position="178"/>
    </location>
</feature>
<gene>
    <name evidence="7" type="ORF">SARC_12445</name>
</gene>
<organism evidence="7 8">
    <name type="scientific">Sphaeroforma arctica JP610</name>
    <dbReference type="NCBI Taxonomy" id="667725"/>
    <lineage>
        <taxon>Eukaryota</taxon>
        <taxon>Ichthyosporea</taxon>
        <taxon>Ichthyophonida</taxon>
        <taxon>Sphaeroforma</taxon>
    </lineage>
</organism>
<dbReference type="SMART" id="SM00355">
    <property type="entry name" value="ZnF_C2H2"/>
    <property type="match status" value="3"/>
</dbReference>
<keyword evidence="8" id="KW-1185">Reference proteome</keyword>
<feature type="domain" description="C2H2-type" evidence="6">
    <location>
        <begin position="130"/>
        <end position="159"/>
    </location>
</feature>
<dbReference type="Pfam" id="PF00096">
    <property type="entry name" value="zf-C2H2"/>
    <property type="match status" value="3"/>
</dbReference>
<accession>A0A0L0FE40</accession>
<evidence type="ECO:0000256" key="5">
    <source>
        <dbReference type="PROSITE-ProRule" id="PRU00042"/>
    </source>
</evidence>
<dbReference type="InterPro" id="IPR036236">
    <property type="entry name" value="Znf_C2H2_sf"/>
</dbReference>
<proteinExistence type="predicted"/>
<dbReference type="GO" id="GO:0005634">
    <property type="term" value="C:nucleus"/>
    <property type="evidence" value="ECO:0007669"/>
    <property type="project" value="UniProtKB-ARBA"/>
</dbReference>
<dbReference type="PROSITE" id="PS00028">
    <property type="entry name" value="ZINC_FINGER_C2H2_1"/>
    <property type="match status" value="3"/>
</dbReference>
<evidence type="ECO:0000256" key="1">
    <source>
        <dbReference type="ARBA" id="ARBA00022723"/>
    </source>
</evidence>
<dbReference type="eggNOG" id="KOG1721">
    <property type="taxonomic scope" value="Eukaryota"/>
</dbReference>
<evidence type="ECO:0000259" key="6">
    <source>
        <dbReference type="PROSITE" id="PS50157"/>
    </source>
</evidence>
<keyword evidence="2" id="KW-0677">Repeat</keyword>
<dbReference type="OrthoDB" id="654211at2759"/>
<evidence type="ECO:0000256" key="3">
    <source>
        <dbReference type="ARBA" id="ARBA00022771"/>
    </source>
</evidence>
<evidence type="ECO:0000313" key="7">
    <source>
        <dbReference type="EMBL" id="KNC75020.1"/>
    </source>
</evidence>
<dbReference type="PANTHER" id="PTHR19818">
    <property type="entry name" value="ZINC FINGER PROTEIN ZIC AND GLI"/>
    <property type="match status" value="1"/>
</dbReference>
<dbReference type="RefSeq" id="XP_014148922.1">
    <property type="nucleotide sequence ID" value="XM_014293447.1"/>
</dbReference>
<keyword evidence="1" id="KW-0479">Metal-binding</keyword>
<keyword evidence="3 5" id="KW-0863">Zinc-finger</keyword>
<dbReference type="PANTHER" id="PTHR19818:SF139">
    <property type="entry name" value="PAIR-RULE PROTEIN ODD-PAIRED"/>
    <property type="match status" value="1"/>
</dbReference>
<protein>
    <recommendedName>
        <fullName evidence="6">C2H2-type domain-containing protein</fullName>
    </recommendedName>
</protein>
<dbReference type="FunFam" id="3.30.160.60:FF:000125">
    <property type="entry name" value="Putative zinc finger protein 143"/>
    <property type="match status" value="1"/>
</dbReference>
<feature type="domain" description="C2H2-type" evidence="6">
    <location>
        <begin position="70"/>
        <end position="99"/>
    </location>
</feature>
<dbReference type="GO" id="GO:0000981">
    <property type="term" value="F:DNA-binding transcription factor activity, RNA polymerase II-specific"/>
    <property type="evidence" value="ECO:0007669"/>
    <property type="project" value="TreeGrafter"/>
</dbReference>